<keyword evidence="8" id="KW-1185">Reference proteome</keyword>
<keyword evidence="3 5" id="KW-1133">Transmembrane helix</keyword>
<comment type="subcellular location">
    <subcellularLocation>
        <location evidence="1">Membrane</location>
    </subcellularLocation>
</comment>
<dbReference type="Pfam" id="PF13664">
    <property type="entry name" value="DUF4149"/>
    <property type="match status" value="1"/>
</dbReference>
<evidence type="ECO:0000256" key="2">
    <source>
        <dbReference type="ARBA" id="ARBA00022692"/>
    </source>
</evidence>
<gene>
    <name evidence="7" type="ORF">SAMN05421828_10134</name>
</gene>
<dbReference type="InterPro" id="IPR025423">
    <property type="entry name" value="TMEM205-like"/>
</dbReference>
<evidence type="ECO:0000259" key="6">
    <source>
        <dbReference type="Pfam" id="PF13664"/>
    </source>
</evidence>
<feature type="domain" description="TMEM205-like" evidence="6">
    <location>
        <begin position="9"/>
        <end position="101"/>
    </location>
</feature>
<evidence type="ECO:0000256" key="5">
    <source>
        <dbReference type="SAM" id="Phobius"/>
    </source>
</evidence>
<comment type="caution">
    <text evidence="7">The sequence shown here is derived from an EMBL/GenBank/DDBJ whole genome shotgun (WGS) entry which is preliminary data.</text>
</comment>
<dbReference type="AlphaFoldDB" id="A0A8G2CHB2"/>
<feature type="transmembrane region" description="Helical" evidence="5">
    <location>
        <begin position="71"/>
        <end position="90"/>
    </location>
</feature>
<evidence type="ECO:0000256" key="4">
    <source>
        <dbReference type="ARBA" id="ARBA00023136"/>
    </source>
</evidence>
<dbReference type="EMBL" id="FTNE01000001">
    <property type="protein sequence ID" value="SIQ03674.1"/>
    <property type="molecule type" value="Genomic_DNA"/>
</dbReference>
<evidence type="ECO:0000313" key="8">
    <source>
        <dbReference type="Proteomes" id="UP000186308"/>
    </source>
</evidence>
<dbReference type="RefSeq" id="WP_029314102.1">
    <property type="nucleotide sequence ID" value="NZ_FTNE01000001.1"/>
</dbReference>
<dbReference type="OrthoDB" id="5741001at2"/>
<sequence>MGGFLAVMGLAALLGGMLFYGAVMTPLVFSKLPPDVAGPFIRAAFPRYYLYVTTAAVIASFGLLIHGKPWYALAAILIAGATLWLWLEWLPHINTLREAGNQPAFDRAHKLSVYANGAEFLVVILLLTGLVA</sequence>
<evidence type="ECO:0000256" key="1">
    <source>
        <dbReference type="ARBA" id="ARBA00004370"/>
    </source>
</evidence>
<feature type="transmembrane region" description="Helical" evidence="5">
    <location>
        <begin position="111"/>
        <end position="131"/>
    </location>
</feature>
<feature type="transmembrane region" description="Helical" evidence="5">
    <location>
        <begin position="48"/>
        <end position="65"/>
    </location>
</feature>
<proteinExistence type="predicted"/>
<keyword evidence="2 5" id="KW-0812">Transmembrane</keyword>
<dbReference type="Proteomes" id="UP000186308">
    <property type="component" value="Unassembled WGS sequence"/>
</dbReference>
<keyword evidence="4 5" id="KW-0472">Membrane</keyword>
<accession>A0A8G2CHB2</accession>
<evidence type="ECO:0000256" key="3">
    <source>
        <dbReference type="ARBA" id="ARBA00022989"/>
    </source>
</evidence>
<evidence type="ECO:0000313" key="7">
    <source>
        <dbReference type="EMBL" id="SIQ03674.1"/>
    </source>
</evidence>
<name>A0A8G2CHB2_ACIRU</name>
<organism evidence="7 8">
    <name type="scientific">Acidiphilium rubrum</name>
    <dbReference type="NCBI Taxonomy" id="526"/>
    <lineage>
        <taxon>Bacteria</taxon>
        <taxon>Pseudomonadati</taxon>
        <taxon>Pseudomonadota</taxon>
        <taxon>Alphaproteobacteria</taxon>
        <taxon>Acetobacterales</taxon>
        <taxon>Acidocellaceae</taxon>
        <taxon>Acidiphilium</taxon>
    </lineage>
</organism>
<dbReference type="GO" id="GO:0016020">
    <property type="term" value="C:membrane"/>
    <property type="evidence" value="ECO:0007669"/>
    <property type="project" value="UniProtKB-SubCell"/>
</dbReference>
<feature type="transmembrane region" description="Helical" evidence="5">
    <location>
        <begin position="6"/>
        <end position="28"/>
    </location>
</feature>
<protein>
    <recommendedName>
        <fullName evidence="6">TMEM205-like domain-containing protein</fullName>
    </recommendedName>
</protein>
<reference evidence="7 8" key="1">
    <citation type="submission" date="2017-01" db="EMBL/GenBank/DDBJ databases">
        <authorList>
            <person name="Varghese N."/>
            <person name="Submissions S."/>
        </authorList>
    </citation>
    <scope>NUCLEOTIDE SEQUENCE [LARGE SCALE GENOMIC DNA]</scope>
    <source>
        <strain evidence="7 8">ATCC 35905</strain>
    </source>
</reference>